<dbReference type="AlphaFoldDB" id="A0A1M6BCD1"/>
<reference evidence="2 3" key="1">
    <citation type="submission" date="2016-11" db="EMBL/GenBank/DDBJ databases">
        <authorList>
            <person name="Jaros S."/>
            <person name="Januszkiewicz K."/>
            <person name="Wedrychowicz H."/>
        </authorList>
    </citation>
    <scope>NUCLEOTIDE SEQUENCE [LARGE SCALE GENOMIC DNA]</scope>
    <source>
        <strain evidence="2 3">CGMCC 4.5723</strain>
    </source>
</reference>
<dbReference type="OrthoDB" id="3431673at2"/>
<keyword evidence="3" id="KW-1185">Reference proteome</keyword>
<sequence length="64" mass="7024">MHIRILCRTCLGTGHRAVVTARLEDDDTITQVLLSHPCTDCDANGHITQNSTNRSEPPETPLPT</sequence>
<gene>
    <name evidence="2" type="ORF">SAMN05421803_101291</name>
</gene>
<name>A0A1M6BCD1_9ACTN</name>
<proteinExistence type="predicted"/>
<evidence type="ECO:0000313" key="3">
    <source>
        <dbReference type="Proteomes" id="UP000184452"/>
    </source>
</evidence>
<dbReference type="EMBL" id="FQZK01000001">
    <property type="protein sequence ID" value="SHI46218.1"/>
    <property type="molecule type" value="Genomic_DNA"/>
</dbReference>
<feature type="compositionally biased region" description="Polar residues" evidence="1">
    <location>
        <begin position="46"/>
        <end position="55"/>
    </location>
</feature>
<dbReference type="RefSeq" id="WP_073374101.1">
    <property type="nucleotide sequence ID" value="NZ_FQZK01000001.1"/>
</dbReference>
<evidence type="ECO:0000313" key="2">
    <source>
        <dbReference type="EMBL" id="SHI46218.1"/>
    </source>
</evidence>
<evidence type="ECO:0000256" key="1">
    <source>
        <dbReference type="SAM" id="MobiDB-lite"/>
    </source>
</evidence>
<organism evidence="2 3">
    <name type="scientific">Nocardiopsis flavescens</name>
    <dbReference type="NCBI Taxonomy" id="758803"/>
    <lineage>
        <taxon>Bacteria</taxon>
        <taxon>Bacillati</taxon>
        <taxon>Actinomycetota</taxon>
        <taxon>Actinomycetes</taxon>
        <taxon>Streptosporangiales</taxon>
        <taxon>Nocardiopsidaceae</taxon>
        <taxon>Nocardiopsis</taxon>
    </lineage>
</organism>
<dbReference type="Proteomes" id="UP000184452">
    <property type="component" value="Unassembled WGS sequence"/>
</dbReference>
<feature type="region of interest" description="Disordered" evidence="1">
    <location>
        <begin position="43"/>
        <end position="64"/>
    </location>
</feature>
<accession>A0A1M6BCD1</accession>
<protein>
    <submittedName>
        <fullName evidence="2">Uncharacterized protein</fullName>
    </submittedName>
</protein>